<dbReference type="PANTHER" id="PTHR34846:SF10">
    <property type="entry name" value="CYTOPLASMIC PROTEIN"/>
    <property type="match status" value="1"/>
</dbReference>
<keyword evidence="1" id="KW-0575">Peroxidase</keyword>
<dbReference type="RefSeq" id="WP_342030670.1">
    <property type="nucleotide sequence ID" value="NZ_FNST01000002.1"/>
</dbReference>
<dbReference type="Proteomes" id="UP000198609">
    <property type="component" value="Unassembled WGS sequence"/>
</dbReference>
<keyword evidence="2" id="KW-1185">Reference proteome</keyword>
<reference evidence="2" key="1">
    <citation type="submission" date="2016-10" db="EMBL/GenBank/DDBJ databases">
        <authorList>
            <person name="Varghese N."/>
            <person name="Submissions S."/>
        </authorList>
    </citation>
    <scope>NUCLEOTIDE SEQUENCE [LARGE SCALE GENOMIC DNA]</scope>
    <source>
        <strain evidence="2">DSM 40318</strain>
    </source>
</reference>
<gene>
    <name evidence="1" type="ORF">SAMN04490356_4935</name>
</gene>
<protein>
    <submittedName>
        <fullName evidence="1">Alkylhydroperoxidase family enzyme, contains CxxC motif</fullName>
    </submittedName>
</protein>
<dbReference type="SUPFAM" id="SSF69118">
    <property type="entry name" value="AhpD-like"/>
    <property type="match status" value="1"/>
</dbReference>
<keyword evidence="1" id="KW-0560">Oxidoreductase</keyword>
<organism evidence="1 2">
    <name type="scientific">Streptomyces melanosporofaciens</name>
    <dbReference type="NCBI Taxonomy" id="67327"/>
    <lineage>
        <taxon>Bacteria</taxon>
        <taxon>Bacillati</taxon>
        <taxon>Actinomycetota</taxon>
        <taxon>Actinomycetes</taxon>
        <taxon>Kitasatosporales</taxon>
        <taxon>Streptomycetaceae</taxon>
        <taxon>Streptomyces</taxon>
        <taxon>Streptomyces violaceusniger group</taxon>
    </lineage>
</organism>
<sequence>MSHSGALLCRTCGRSFDPSRDTMEKPAMARISLAPPSTLLNRIGAWYSRRTYGKVLDPGLAIGHNGRVLLTYVRQERSAAKWNRLDPGLKHLAVMAAAARINCSWCMDFGHWEGDALGLPMDKISKVPQWREHQDAFTERELLVLDYAEAMTETEPRVTDELAATLIERLGEAAFVELTAMVALENYRSRINSAFGLTSQGFSDACEVPSRT</sequence>
<proteinExistence type="predicted"/>
<dbReference type="Gene3D" id="1.20.1290.10">
    <property type="entry name" value="AhpD-like"/>
    <property type="match status" value="1"/>
</dbReference>
<dbReference type="AlphaFoldDB" id="A0A1H4U655"/>
<evidence type="ECO:0000313" key="1">
    <source>
        <dbReference type="EMBL" id="SEC64205.1"/>
    </source>
</evidence>
<accession>A0A1H4U655</accession>
<dbReference type="InterPro" id="IPR029032">
    <property type="entry name" value="AhpD-like"/>
</dbReference>
<evidence type="ECO:0000313" key="2">
    <source>
        <dbReference type="Proteomes" id="UP000198609"/>
    </source>
</evidence>
<name>A0A1H4U655_STRMJ</name>
<dbReference type="PANTHER" id="PTHR34846">
    <property type="entry name" value="4-CARBOXYMUCONOLACTONE DECARBOXYLASE FAMILY PROTEIN (AFU_ORTHOLOGUE AFUA_6G11590)"/>
    <property type="match status" value="1"/>
</dbReference>
<dbReference type="GO" id="GO:0004601">
    <property type="term" value="F:peroxidase activity"/>
    <property type="evidence" value="ECO:0007669"/>
    <property type="project" value="UniProtKB-KW"/>
</dbReference>
<dbReference type="EMBL" id="FNST01000002">
    <property type="protein sequence ID" value="SEC64205.1"/>
    <property type="molecule type" value="Genomic_DNA"/>
</dbReference>